<reference evidence="14 15" key="1">
    <citation type="submission" date="2019-01" db="EMBL/GenBank/DDBJ databases">
        <title>Draft genome sequences of the type strains of six Macrococcus species.</title>
        <authorList>
            <person name="Mazhar S."/>
            <person name="Altermann E."/>
            <person name="Hill C."/>
            <person name="Mcauliffe O."/>
        </authorList>
    </citation>
    <scope>NUCLEOTIDE SEQUENCE [LARGE SCALE GENOMIC DNA]</scope>
    <source>
        <strain evidence="14 15">ATCC 51825</strain>
    </source>
</reference>
<evidence type="ECO:0000256" key="12">
    <source>
        <dbReference type="ARBA" id="ARBA00023264"/>
    </source>
</evidence>
<dbReference type="GO" id="GO:0005524">
    <property type="term" value="F:ATP binding"/>
    <property type="evidence" value="ECO:0007669"/>
    <property type="project" value="UniProtKB-KW"/>
</dbReference>
<keyword evidence="12" id="KW-1208">Phospholipid metabolism</keyword>
<dbReference type="InterPro" id="IPR005218">
    <property type="entry name" value="Diacylglycerol/lipid_kinase"/>
</dbReference>
<dbReference type="InterPro" id="IPR016064">
    <property type="entry name" value="NAD/diacylglycerol_kinase_sf"/>
</dbReference>
<dbReference type="InterPro" id="IPR050187">
    <property type="entry name" value="Lipid_Phosphate_FormReg"/>
</dbReference>
<keyword evidence="7 14" id="KW-0418">Kinase</keyword>
<dbReference type="Gene3D" id="3.40.50.10330">
    <property type="entry name" value="Probable inorganic polyphosphate/atp-NAD kinase, domain 1"/>
    <property type="match status" value="1"/>
</dbReference>
<keyword evidence="10" id="KW-0443">Lipid metabolism</keyword>
<comment type="similarity">
    <text evidence="2">Belongs to the diacylglycerol/lipid kinase family.</text>
</comment>
<dbReference type="SUPFAM" id="SSF111331">
    <property type="entry name" value="NAD kinase/diacylglycerol kinase-like"/>
    <property type="match status" value="1"/>
</dbReference>
<dbReference type="GO" id="GO:0046872">
    <property type="term" value="F:metal ion binding"/>
    <property type="evidence" value="ECO:0007669"/>
    <property type="project" value="UniProtKB-KW"/>
</dbReference>
<evidence type="ECO:0000313" key="15">
    <source>
        <dbReference type="Proteomes" id="UP000294843"/>
    </source>
</evidence>
<dbReference type="GO" id="GO:0004143">
    <property type="term" value="F:ATP-dependent diacylglycerol kinase activity"/>
    <property type="evidence" value="ECO:0007669"/>
    <property type="project" value="TreeGrafter"/>
</dbReference>
<dbReference type="GO" id="GO:0008654">
    <property type="term" value="P:phospholipid biosynthetic process"/>
    <property type="evidence" value="ECO:0007669"/>
    <property type="project" value="UniProtKB-KW"/>
</dbReference>
<evidence type="ECO:0000256" key="11">
    <source>
        <dbReference type="ARBA" id="ARBA00023209"/>
    </source>
</evidence>
<evidence type="ECO:0000259" key="13">
    <source>
        <dbReference type="PROSITE" id="PS50146"/>
    </source>
</evidence>
<gene>
    <name evidence="14" type="ORF">ERX55_04395</name>
</gene>
<evidence type="ECO:0000256" key="3">
    <source>
        <dbReference type="ARBA" id="ARBA00022516"/>
    </source>
</evidence>
<dbReference type="InterPro" id="IPR017438">
    <property type="entry name" value="ATP-NAD_kinase_N"/>
</dbReference>
<keyword evidence="6" id="KW-0547">Nucleotide-binding</keyword>
<evidence type="ECO:0000256" key="4">
    <source>
        <dbReference type="ARBA" id="ARBA00022679"/>
    </source>
</evidence>
<dbReference type="OrthoDB" id="142078at2"/>
<evidence type="ECO:0000256" key="2">
    <source>
        <dbReference type="ARBA" id="ARBA00005983"/>
    </source>
</evidence>
<evidence type="ECO:0000256" key="7">
    <source>
        <dbReference type="ARBA" id="ARBA00022777"/>
    </source>
</evidence>
<name>A0A4R6C158_9STAP</name>
<evidence type="ECO:0000313" key="14">
    <source>
        <dbReference type="EMBL" id="TDM14662.1"/>
    </source>
</evidence>
<accession>A0A4R6C158</accession>
<dbReference type="Gene3D" id="2.60.200.40">
    <property type="match status" value="1"/>
</dbReference>
<dbReference type="Proteomes" id="UP000294843">
    <property type="component" value="Unassembled WGS sequence"/>
</dbReference>
<dbReference type="PANTHER" id="PTHR12358:SF106">
    <property type="entry name" value="LIPID KINASE YEGS"/>
    <property type="match status" value="1"/>
</dbReference>
<evidence type="ECO:0000256" key="8">
    <source>
        <dbReference type="ARBA" id="ARBA00022840"/>
    </source>
</evidence>
<dbReference type="SMART" id="SM00046">
    <property type="entry name" value="DAGKc"/>
    <property type="match status" value="1"/>
</dbReference>
<sequence length="302" mass="33701">MVKFNKGILYYHEAAGQGDVHEELGQVSTNLLKMCKELVIYRSDEEGDIRKHCQLIKKEDTYDAIFILGGDGTVHELINGVIEAELNLPIGILPGGTFNDFTKTLNLPPTPKEASEVLLDGRVKHIDVMQANDRYVLNFVGMGLIVENAEAVVDEKKSKLGKFSYLFSTLKTVTDPTFFDYEIEVNGQTTSGNASMIVVANGQFLGGNRIPLKELCPDDGVMHAFIFKEAGIKLFTEMIKEKSIDNWNNISKNVEQIEGTEMIIRTREPMDVDVDGEIELSTPVHITILSKRLRMFVGPEVC</sequence>
<dbReference type="EMBL" id="SCWF01000003">
    <property type="protein sequence ID" value="TDM14662.1"/>
    <property type="molecule type" value="Genomic_DNA"/>
</dbReference>
<keyword evidence="5" id="KW-0479">Metal-binding</keyword>
<evidence type="ECO:0000256" key="5">
    <source>
        <dbReference type="ARBA" id="ARBA00022723"/>
    </source>
</evidence>
<keyword evidence="15" id="KW-1185">Reference proteome</keyword>
<dbReference type="InterPro" id="IPR001206">
    <property type="entry name" value="Diacylglycerol_kinase_cat_dom"/>
</dbReference>
<feature type="domain" description="DAGKc" evidence="13">
    <location>
        <begin position="2"/>
        <end position="135"/>
    </location>
</feature>
<dbReference type="GO" id="GO:0005886">
    <property type="term" value="C:plasma membrane"/>
    <property type="evidence" value="ECO:0007669"/>
    <property type="project" value="TreeGrafter"/>
</dbReference>
<proteinExistence type="inferred from homology"/>
<dbReference type="PANTHER" id="PTHR12358">
    <property type="entry name" value="SPHINGOSINE KINASE"/>
    <property type="match status" value="1"/>
</dbReference>
<dbReference type="RefSeq" id="WP_133451390.1">
    <property type="nucleotide sequence ID" value="NZ_SCWF01000003.1"/>
</dbReference>
<dbReference type="NCBIfam" id="TIGR00147">
    <property type="entry name" value="YegS/Rv2252/BmrU family lipid kinase"/>
    <property type="match status" value="1"/>
</dbReference>
<keyword evidence="11" id="KW-0594">Phospholipid biosynthesis</keyword>
<evidence type="ECO:0000256" key="6">
    <source>
        <dbReference type="ARBA" id="ARBA00022741"/>
    </source>
</evidence>
<keyword evidence="3" id="KW-0444">Lipid biosynthesis</keyword>
<organism evidence="14 15">
    <name type="scientific">Macrococcus bovicus</name>
    <dbReference type="NCBI Taxonomy" id="69968"/>
    <lineage>
        <taxon>Bacteria</taxon>
        <taxon>Bacillati</taxon>
        <taxon>Bacillota</taxon>
        <taxon>Bacilli</taxon>
        <taxon>Bacillales</taxon>
        <taxon>Staphylococcaceae</taxon>
        <taxon>Macrococcus</taxon>
    </lineage>
</organism>
<protein>
    <submittedName>
        <fullName evidence="14">Diacylglycerol kinase family lipid kinase</fullName>
    </submittedName>
</protein>
<dbReference type="InterPro" id="IPR045540">
    <property type="entry name" value="YegS/DAGK_C"/>
</dbReference>
<evidence type="ECO:0000256" key="1">
    <source>
        <dbReference type="ARBA" id="ARBA00001946"/>
    </source>
</evidence>
<dbReference type="AlphaFoldDB" id="A0A4R6C158"/>
<dbReference type="Pfam" id="PF00781">
    <property type="entry name" value="DAGK_cat"/>
    <property type="match status" value="1"/>
</dbReference>
<dbReference type="Pfam" id="PF19279">
    <property type="entry name" value="YegS_C"/>
    <property type="match status" value="1"/>
</dbReference>
<evidence type="ECO:0000256" key="10">
    <source>
        <dbReference type="ARBA" id="ARBA00023098"/>
    </source>
</evidence>
<dbReference type="PROSITE" id="PS50146">
    <property type="entry name" value="DAGK"/>
    <property type="match status" value="1"/>
</dbReference>
<keyword evidence="9" id="KW-0460">Magnesium</keyword>
<evidence type="ECO:0000256" key="9">
    <source>
        <dbReference type="ARBA" id="ARBA00022842"/>
    </source>
</evidence>
<comment type="cofactor">
    <cofactor evidence="1">
        <name>Mg(2+)</name>
        <dbReference type="ChEBI" id="CHEBI:18420"/>
    </cofactor>
</comment>
<keyword evidence="8" id="KW-0067">ATP-binding</keyword>
<keyword evidence="4" id="KW-0808">Transferase</keyword>
<comment type="caution">
    <text evidence="14">The sequence shown here is derived from an EMBL/GenBank/DDBJ whole genome shotgun (WGS) entry which is preliminary data.</text>
</comment>